<dbReference type="HOGENOM" id="CLU_071760_0_0_1"/>
<evidence type="ECO:0000256" key="2">
    <source>
        <dbReference type="ARBA" id="ARBA00007889"/>
    </source>
</evidence>
<keyword evidence="4" id="KW-0378">Hydrolase</keyword>
<feature type="domain" description="Uracil-DNA glycosylase-like" evidence="8">
    <location>
        <begin position="88"/>
        <end position="266"/>
    </location>
</feature>
<dbReference type="Pfam" id="PF03167">
    <property type="entry name" value="UDG"/>
    <property type="match status" value="1"/>
</dbReference>
<dbReference type="SMR" id="B4N9S1"/>
<evidence type="ECO:0000256" key="7">
    <source>
        <dbReference type="ARBA" id="ARBA00023242"/>
    </source>
</evidence>
<dbReference type="KEGG" id="dwi:6646904"/>
<keyword evidence="6" id="KW-0234">DNA repair</keyword>
<keyword evidence="10" id="KW-1185">Reference proteome</keyword>
<dbReference type="STRING" id="7260.B4N9S1"/>
<dbReference type="OrthoDB" id="408702at2759"/>
<dbReference type="FunFam" id="3.40.470.10:FF:000017">
    <property type="entry name" value="Single-strand-selective monofunctional uracil-DNA glycosylase 1"/>
    <property type="match status" value="1"/>
</dbReference>
<evidence type="ECO:0000259" key="8">
    <source>
        <dbReference type="Pfam" id="PF03167"/>
    </source>
</evidence>
<dbReference type="GO" id="GO:0006284">
    <property type="term" value="P:base-excision repair"/>
    <property type="evidence" value="ECO:0007669"/>
    <property type="project" value="InterPro"/>
</dbReference>
<dbReference type="InParanoid" id="B4N9S1"/>
<protein>
    <recommendedName>
        <fullName evidence="8">Uracil-DNA glycosylase-like domain-containing protein</fullName>
    </recommendedName>
</protein>
<dbReference type="OMA" id="VANYCPL"/>
<dbReference type="FunCoup" id="B4N9S1">
    <property type="interactions" value="832"/>
</dbReference>
<dbReference type="SUPFAM" id="SSF52141">
    <property type="entry name" value="Uracil-DNA glycosylase-like"/>
    <property type="match status" value="1"/>
</dbReference>
<sequence length="285" mass="32065">MLKRKLQQQEAAASKVVPILQEPKAYEGLTTSALFAKPLWQRFYEIEEGLNSELQQLDIPSNIAVVYNPVEYAASMHCDYLRRFLSGPSKRVMFIGMNPGPNGMGQTGIPFGNVRTVRDLMHISGNVEQPPVVHPKRRVTGLDCSIEEPSGVRLWELFQTLAGGNLETFSQLCFVHNFCPLAFFDAAGKNITPSELKGDYKKQIGTCCLRALEKQLLLVKPDYVVAVGNYVYTLLKRSTYCQSAQLVVCLPHPSPRSVNNTNWPEKAKDFLETHNLIRFMRNETA</sequence>
<dbReference type="PANTHER" id="PTHR13235:SF2">
    <property type="entry name" value="SINGLE-STRAND SELECTIVE MONOFUNCTIONAL URACIL DNA GLYCOSYLASE"/>
    <property type="match status" value="1"/>
</dbReference>
<dbReference type="InterPro" id="IPR036895">
    <property type="entry name" value="Uracil-DNA_glycosylase-like_sf"/>
</dbReference>
<gene>
    <name evidence="9" type="primary">Dwil\GK11634</name>
    <name evidence="9" type="ORF">Dwil_GK11634</name>
</gene>
<name>B4N9S1_DROWI</name>
<accession>B4N9S1</accession>
<evidence type="ECO:0000256" key="6">
    <source>
        <dbReference type="ARBA" id="ARBA00023204"/>
    </source>
</evidence>
<dbReference type="Gene3D" id="3.40.470.10">
    <property type="entry name" value="Uracil-DNA glycosylase-like domain"/>
    <property type="match status" value="1"/>
</dbReference>
<comment type="similarity">
    <text evidence="2">Belongs to the uracil-DNA glycosylase (UDG) superfamily. SMUG1 family.</text>
</comment>
<dbReference type="eggNOG" id="ENOG502QT20">
    <property type="taxonomic scope" value="Eukaryota"/>
</dbReference>
<keyword evidence="3" id="KW-0227">DNA damage</keyword>
<dbReference type="GO" id="GO:0017065">
    <property type="term" value="F:single-strand selective uracil DNA N-glycosylase activity"/>
    <property type="evidence" value="ECO:0007669"/>
    <property type="project" value="InterPro"/>
</dbReference>
<dbReference type="PhylomeDB" id="B4N9S1"/>
<dbReference type="EMBL" id="CH964232">
    <property type="protein sequence ID" value="EDW80636.1"/>
    <property type="molecule type" value="Genomic_DNA"/>
</dbReference>
<organism evidence="9 10">
    <name type="scientific">Drosophila willistoni</name>
    <name type="common">Fruit fly</name>
    <dbReference type="NCBI Taxonomy" id="7260"/>
    <lineage>
        <taxon>Eukaryota</taxon>
        <taxon>Metazoa</taxon>
        <taxon>Ecdysozoa</taxon>
        <taxon>Arthropoda</taxon>
        <taxon>Hexapoda</taxon>
        <taxon>Insecta</taxon>
        <taxon>Pterygota</taxon>
        <taxon>Neoptera</taxon>
        <taxon>Endopterygota</taxon>
        <taxon>Diptera</taxon>
        <taxon>Brachycera</taxon>
        <taxon>Muscomorpha</taxon>
        <taxon>Ephydroidea</taxon>
        <taxon>Drosophilidae</taxon>
        <taxon>Drosophila</taxon>
        <taxon>Sophophora</taxon>
    </lineage>
</organism>
<dbReference type="GO" id="GO:0003677">
    <property type="term" value="F:DNA binding"/>
    <property type="evidence" value="ECO:0007669"/>
    <property type="project" value="UniProtKB-KW"/>
</dbReference>
<keyword evidence="7" id="KW-0539">Nucleus</keyword>
<dbReference type="GO" id="GO:0000703">
    <property type="term" value="F:oxidized pyrimidine nucleobase lesion DNA N-glycosylase activity"/>
    <property type="evidence" value="ECO:0007669"/>
    <property type="project" value="TreeGrafter"/>
</dbReference>
<dbReference type="AlphaFoldDB" id="B4N9S1"/>
<dbReference type="PANTHER" id="PTHR13235">
    <property type="entry name" value="SINGLE-STRAND SELECTIVE MONOFUNCTIONAL URACIL DNA GLYCOSYLASE"/>
    <property type="match status" value="1"/>
</dbReference>
<evidence type="ECO:0000313" key="9">
    <source>
        <dbReference type="EMBL" id="EDW80636.1"/>
    </source>
</evidence>
<dbReference type="Proteomes" id="UP000007798">
    <property type="component" value="Unassembled WGS sequence"/>
</dbReference>
<dbReference type="InterPro" id="IPR005122">
    <property type="entry name" value="Uracil-DNA_glycosylase-like"/>
</dbReference>
<dbReference type="InterPro" id="IPR039134">
    <property type="entry name" value="SMUG1"/>
</dbReference>
<evidence type="ECO:0000256" key="3">
    <source>
        <dbReference type="ARBA" id="ARBA00022763"/>
    </source>
</evidence>
<dbReference type="GO" id="GO:0005634">
    <property type="term" value="C:nucleus"/>
    <property type="evidence" value="ECO:0007669"/>
    <property type="project" value="UniProtKB-SubCell"/>
</dbReference>
<keyword evidence="5" id="KW-0238">DNA-binding</keyword>
<evidence type="ECO:0000313" key="10">
    <source>
        <dbReference type="Proteomes" id="UP000007798"/>
    </source>
</evidence>
<evidence type="ECO:0000256" key="4">
    <source>
        <dbReference type="ARBA" id="ARBA00022801"/>
    </source>
</evidence>
<comment type="subcellular location">
    <subcellularLocation>
        <location evidence="1">Nucleus</location>
    </subcellularLocation>
</comment>
<evidence type="ECO:0000256" key="5">
    <source>
        <dbReference type="ARBA" id="ARBA00023125"/>
    </source>
</evidence>
<reference evidence="9 10" key="1">
    <citation type="journal article" date="2007" name="Nature">
        <title>Evolution of genes and genomes on the Drosophila phylogeny.</title>
        <authorList>
            <consortium name="Drosophila 12 Genomes Consortium"/>
            <person name="Clark A.G."/>
            <person name="Eisen M.B."/>
            <person name="Smith D.R."/>
            <person name="Bergman C.M."/>
            <person name="Oliver B."/>
            <person name="Markow T.A."/>
            <person name="Kaufman T.C."/>
            <person name="Kellis M."/>
            <person name="Gelbart W."/>
            <person name="Iyer V.N."/>
            <person name="Pollard D.A."/>
            <person name="Sackton T.B."/>
            <person name="Larracuente A.M."/>
            <person name="Singh N.D."/>
            <person name="Abad J.P."/>
            <person name="Abt D.N."/>
            <person name="Adryan B."/>
            <person name="Aguade M."/>
            <person name="Akashi H."/>
            <person name="Anderson W.W."/>
            <person name="Aquadro C.F."/>
            <person name="Ardell D.H."/>
            <person name="Arguello R."/>
            <person name="Artieri C.G."/>
            <person name="Barbash D.A."/>
            <person name="Barker D."/>
            <person name="Barsanti P."/>
            <person name="Batterham P."/>
            <person name="Batzoglou S."/>
            <person name="Begun D."/>
            <person name="Bhutkar A."/>
            <person name="Blanco E."/>
            <person name="Bosak S.A."/>
            <person name="Bradley R.K."/>
            <person name="Brand A.D."/>
            <person name="Brent M.R."/>
            <person name="Brooks A.N."/>
            <person name="Brown R.H."/>
            <person name="Butlin R.K."/>
            <person name="Caggese C."/>
            <person name="Calvi B.R."/>
            <person name="Bernardo de Carvalho A."/>
            <person name="Caspi A."/>
            <person name="Castrezana S."/>
            <person name="Celniker S.E."/>
            <person name="Chang J.L."/>
            <person name="Chapple C."/>
            <person name="Chatterji S."/>
            <person name="Chinwalla A."/>
            <person name="Civetta A."/>
            <person name="Clifton S.W."/>
            <person name="Comeron J.M."/>
            <person name="Costello J.C."/>
            <person name="Coyne J.A."/>
            <person name="Daub J."/>
            <person name="David R.G."/>
            <person name="Delcher A.L."/>
            <person name="Delehaunty K."/>
            <person name="Do C.B."/>
            <person name="Ebling H."/>
            <person name="Edwards K."/>
            <person name="Eickbush T."/>
            <person name="Evans J.D."/>
            <person name="Filipski A."/>
            <person name="Findeiss S."/>
            <person name="Freyhult E."/>
            <person name="Fulton L."/>
            <person name="Fulton R."/>
            <person name="Garcia A.C."/>
            <person name="Gardiner A."/>
            <person name="Garfield D.A."/>
            <person name="Garvin B.E."/>
            <person name="Gibson G."/>
            <person name="Gilbert D."/>
            <person name="Gnerre S."/>
            <person name="Godfrey J."/>
            <person name="Good R."/>
            <person name="Gotea V."/>
            <person name="Gravely B."/>
            <person name="Greenberg A.J."/>
            <person name="Griffiths-Jones S."/>
            <person name="Gross S."/>
            <person name="Guigo R."/>
            <person name="Gustafson E.A."/>
            <person name="Haerty W."/>
            <person name="Hahn M.W."/>
            <person name="Halligan D.L."/>
            <person name="Halpern A.L."/>
            <person name="Halter G.M."/>
            <person name="Han M.V."/>
            <person name="Heger A."/>
            <person name="Hillier L."/>
            <person name="Hinrichs A.S."/>
            <person name="Holmes I."/>
            <person name="Hoskins R.A."/>
            <person name="Hubisz M.J."/>
            <person name="Hultmark D."/>
            <person name="Huntley M.A."/>
            <person name="Jaffe D.B."/>
            <person name="Jagadeeshan S."/>
            <person name="Jeck W.R."/>
            <person name="Johnson J."/>
            <person name="Jones C.D."/>
            <person name="Jordan W.C."/>
            <person name="Karpen G.H."/>
            <person name="Kataoka E."/>
            <person name="Keightley P.D."/>
            <person name="Kheradpour P."/>
            <person name="Kirkness E.F."/>
            <person name="Koerich L.B."/>
            <person name="Kristiansen K."/>
            <person name="Kudrna D."/>
            <person name="Kulathinal R.J."/>
            <person name="Kumar S."/>
            <person name="Kwok R."/>
            <person name="Lander E."/>
            <person name="Langley C.H."/>
            <person name="Lapoint R."/>
            <person name="Lazzaro B.P."/>
            <person name="Lee S.J."/>
            <person name="Levesque L."/>
            <person name="Li R."/>
            <person name="Lin C.F."/>
            <person name="Lin M.F."/>
            <person name="Lindblad-Toh K."/>
            <person name="Llopart A."/>
            <person name="Long M."/>
            <person name="Low L."/>
            <person name="Lozovsky E."/>
            <person name="Lu J."/>
            <person name="Luo M."/>
            <person name="Machado C.A."/>
            <person name="Makalowski W."/>
            <person name="Marzo M."/>
            <person name="Matsuda M."/>
            <person name="Matzkin L."/>
            <person name="McAllister B."/>
            <person name="McBride C.S."/>
            <person name="McKernan B."/>
            <person name="McKernan K."/>
            <person name="Mendez-Lago M."/>
            <person name="Minx P."/>
            <person name="Mollenhauer M.U."/>
            <person name="Montooth K."/>
            <person name="Mount S.M."/>
            <person name="Mu X."/>
            <person name="Myers E."/>
            <person name="Negre B."/>
            <person name="Newfeld S."/>
            <person name="Nielsen R."/>
            <person name="Noor M.A."/>
            <person name="O'Grady P."/>
            <person name="Pachter L."/>
            <person name="Papaceit M."/>
            <person name="Parisi M.J."/>
            <person name="Parisi M."/>
            <person name="Parts L."/>
            <person name="Pedersen J.S."/>
            <person name="Pesole G."/>
            <person name="Phillippy A.M."/>
            <person name="Ponting C.P."/>
            <person name="Pop M."/>
            <person name="Porcelli D."/>
            <person name="Powell J.R."/>
            <person name="Prohaska S."/>
            <person name="Pruitt K."/>
            <person name="Puig M."/>
            <person name="Quesneville H."/>
            <person name="Ram K.R."/>
            <person name="Rand D."/>
            <person name="Rasmussen M.D."/>
            <person name="Reed L.K."/>
            <person name="Reenan R."/>
            <person name="Reily A."/>
            <person name="Remington K.A."/>
            <person name="Rieger T.T."/>
            <person name="Ritchie M.G."/>
            <person name="Robin C."/>
            <person name="Rogers Y.H."/>
            <person name="Rohde C."/>
            <person name="Rozas J."/>
            <person name="Rubenfield M.J."/>
            <person name="Ruiz A."/>
            <person name="Russo S."/>
            <person name="Salzberg S.L."/>
            <person name="Sanchez-Gracia A."/>
            <person name="Saranga D.J."/>
            <person name="Sato H."/>
            <person name="Schaeffer S.W."/>
            <person name="Schatz M.C."/>
            <person name="Schlenke T."/>
            <person name="Schwartz R."/>
            <person name="Segarra C."/>
            <person name="Singh R.S."/>
            <person name="Sirot L."/>
            <person name="Sirota M."/>
            <person name="Sisneros N.B."/>
            <person name="Smith C.D."/>
            <person name="Smith T.F."/>
            <person name="Spieth J."/>
            <person name="Stage D.E."/>
            <person name="Stark A."/>
            <person name="Stephan W."/>
            <person name="Strausberg R.L."/>
            <person name="Strempel S."/>
            <person name="Sturgill D."/>
            <person name="Sutton G."/>
            <person name="Sutton G.G."/>
            <person name="Tao W."/>
            <person name="Teichmann S."/>
            <person name="Tobari Y.N."/>
            <person name="Tomimura Y."/>
            <person name="Tsolas J.M."/>
            <person name="Valente V.L."/>
            <person name="Venter E."/>
            <person name="Venter J.C."/>
            <person name="Vicario S."/>
            <person name="Vieira F.G."/>
            <person name="Vilella A.J."/>
            <person name="Villasante A."/>
            <person name="Walenz B."/>
            <person name="Wang J."/>
            <person name="Wasserman M."/>
            <person name="Watts T."/>
            <person name="Wilson D."/>
            <person name="Wilson R.K."/>
            <person name="Wing R.A."/>
            <person name="Wolfner M.F."/>
            <person name="Wong A."/>
            <person name="Wong G.K."/>
            <person name="Wu C.I."/>
            <person name="Wu G."/>
            <person name="Yamamoto D."/>
            <person name="Yang H.P."/>
            <person name="Yang S.P."/>
            <person name="Yorke J.A."/>
            <person name="Yoshida K."/>
            <person name="Zdobnov E."/>
            <person name="Zhang P."/>
            <person name="Zhang Y."/>
            <person name="Zimin A.V."/>
            <person name="Baldwin J."/>
            <person name="Abdouelleil A."/>
            <person name="Abdulkadir J."/>
            <person name="Abebe A."/>
            <person name="Abera B."/>
            <person name="Abreu J."/>
            <person name="Acer S.C."/>
            <person name="Aftuck L."/>
            <person name="Alexander A."/>
            <person name="An P."/>
            <person name="Anderson E."/>
            <person name="Anderson S."/>
            <person name="Arachi H."/>
            <person name="Azer M."/>
            <person name="Bachantsang P."/>
            <person name="Barry A."/>
            <person name="Bayul T."/>
            <person name="Berlin A."/>
            <person name="Bessette D."/>
            <person name="Bloom T."/>
            <person name="Blye J."/>
            <person name="Boguslavskiy L."/>
            <person name="Bonnet C."/>
            <person name="Boukhgalter B."/>
            <person name="Bourzgui I."/>
            <person name="Brown A."/>
            <person name="Cahill P."/>
            <person name="Channer S."/>
            <person name="Cheshatsang Y."/>
            <person name="Chuda L."/>
            <person name="Citroen M."/>
            <person name="Collymore A."/>
            <person name="Cooke P."/>
            <person name="Costello M."/>
            <person name="D'Aco K."/>
            <person name="Daza R."/>
            <person name="De Haan G."/>
            <person name="DeGray S."/>
            <person name="DeMaso C."/>
            <person name="Dhargay N."/>
            <person name="Dooley K."/>
            <person name="Dooley E."/>
            <person name="Doricent M."/>
            <person name="Dorje P."/>
            <person name="Dorjee K."/>
            <person name="Dupes A."/>
            <person name="Elong R."/>
            <person name="Falk J."/>
            <person name="Farina A."/>
            <person name="Faro S."/>
            <person name="Ferguson D."/>
            <person name="Fisher S."/>
            <person name="Foley C.D."/>
            <person name="Franke A."/>
            <person name="Friedrich D."/>
            <person name="Gadbois L."/>
            <person name="Gearin G."/>
            <person name="Gearin C.R."/>
            <person name="Giannoukos G."/>
            <person name="Goode T."/>
            <person name="Graham J."/>
            <person name="Grandbois E."/>
            <person name="Grewal S."/>
            <person name="Gyaltsen K."/>
            <person name="Hafez N."/>
            <person name="Hagos B."/>
            <person name="Hall J."/>
            <person name="Henson C."/>
            <person name="Hollinger A."/>
            <person name="Honan T."/>
            <person name="Huard M.D."/>
            <person name="Hughes L."/>
            <person name="Hurhula B."/>
            <person name="Husby M.E."/>
            <person name="Kamat A."/>
            <person name="Kanga B."/>
            <person name="Kashin S."/>
            <person name="Khazanovich D."/>
            <person name="Kisner P."/>
            <person name="Lance K."/>
            <person name="Lara M."/>
            <person name="Lee W."/>
            <person name="Lennon N."/>
            <person name="Letendre F."/>
            <person name="LeVine R."/>
            <person name="Lipovsky A."/>
            <person name="Liu X."/>
            <person name="Liu J."/>
            <person name="Liu S."/>
            <person name="Lokyitsang T."/>
            <person name="Lokyitsang Y."/>
            <person name="Lubonja R."/>
            <person name="Lui A."/>
            <person name="MacDonald P."/>
            <person name="Magnisalis V."/>
            <person name="Maru K."/>
            <person name="Matthews C."/>
            <person name="McCusker W."/>
            <person name="McDonough S."/>
            <person name="Mehta T."/>
            <person name="Meldrim J."/>
            <person name="Meneus L."/>
            <person name="Mihai O."/>
            <person name="Mihalev A."/>
            <person name="Mihova T."/>
            <person name="Mittelman R."/>
            <person name="Mlenga V."/>
            <person name="Montmayeur A."/>
            <person name="Mulrain L."/>
            <person name="Navidi A."/>
            <person name="Naylor J."/>
            <person name="Negash T."/>
            <person name="Nguyen T."/>
            <person name="Nguyen N."/>
            <person name="Nicol R."/>
            <person name="Norbu C."/>
            <person name="Norbu N."/>
            <person name="Novod N."/>
            <person name="O'Neill B."/>
            <person name="Osman S."/>
            <person name="Markiewicz E."/>
            <person name="Oyono O.L."/>
            <person name="Patti C."/>
            <person name="Phunkhang P."/>
            <person name="Pierre F."/>
            <person name="Priest M."/>
            <person name="Raghuraman S."/>
            <person name="Rege F."/>
            <person name="Reyes R."/>
            <person name="Rise C."/>
            <person name="Rogov P."/>
            <person name="Ross K."/>
            <person name="Ryan E."/>
            <person name="Settipalli S."/>
            <person name="Shea T."/>
            <person name="Sherpa N."/>
            <person name="Shi L."/>
            <person name="Shih D."/>
            <person name="Sparrow T."/>
            <person name="Spaulding J."/>
            <person name="Stalker J."/>
            <person name="Stange-Thomann N."/>
            <person name="Stavropoulos S."/>
            <person name="Stone C."/>
            <person name="Strader C."/>
            <person name="Tesfaye S."/>
            <person name="Thomson T."/>
            <person name="Thoulutsang Y."/>
            <person name="Thoulutsang D."/>
            <person name="Topham K."/>
            <person name="Topping I."/>
            <person name="Tsamla T."/>
            <person name="Vassiliev H."/>
            <person name="Vo A."/>
            <person name="Wangchuk T."/>
            <person name="Wangdi T."/>
            <person name="Weiand M."/>
            <person name="Wilkinson J."/>
            <person name="Wilson A."/>
            <person name="Yadav S."/>
            <person name="Young G."/>
            <person name="Yu Q."/>
            <person name="Zembek L."/>
            <person name="Zhong D."/>
            <person name="Zimmer A."/>
            <person name="Zwirko Z."/>
            <person name="Jaffe D.B."/>
            <person name="Alvarez P."/>
            <person name="Brockman W."/>
            <person name="Butler J."/>
            <person name="Chin C."/>
            <person name="Gnerre S."/>
            <person name="Grabherr M."/>
            <person name="Kleber M."/>
            <person name="Mauceli E."/>
            <person name="MacCallum I."/>
        </authorList>
    </citation>
    <scope>NUCLEOTIDE SEQUENCE [LARGE SCALE GENOMIC DNA]</scope>
    <source>
        <strain evidence="10">Tucson 14030-0811.24</strain>
    </source>
</reference>
<dbReference type="CDD" id="cd19374">
    <property type="entry name" value="UDG-F3_SMUG1-like"/>
    <property type="match status" value="1"/>
</dbReference>
<evidence type="ECO:0000256" key="1">
    <source>
        <dbReference type="ARBA" id="ARBA00004123"/>
    </source>
</evidence>
<proteinExistence type="inferred from homology"/>